<dbReference type="GO" id="GO:0019900">
    <property type="term" value="F:kinase binding"/>
    <property type="evidence" value="ECO:0007669"/>
    <property type="project" value="TreeGrafter"/>
</dbReference>
<dbReference type="InterPro" id="IPR011044">
    <property type="entry name" value="Quino_amine_DH_bsu"/>
</dbReference>
<proteinExistence type="predicted"/>
<gene>
    <name evidence="6" type="ORF">PECUL_23A036922</name>
</gene>
<dbReference type="EMBL" id="OW240913">
    <property type="protein sequence ID" value="CAH2245906.1"/>
    <property type="molecule type" value="Genomic_DNA"/>
</dbReference>
<sequence>MDLGKAKLSKTGLNTLFQAIHPLHGLAWTDGRQAVLTALHLDNEEPKFGNSVVIGQFEHVHGLYWGPAIGSDIPALLAIQHKKHVSIWKLNNDPSGKTKLVLSQTCEAADPLPVLPSGCVWHPSKDVLVILTKRDISVLHSVTCNSDTVKADIKGWGVIHCACWTKDGDRVVAAIDNALHSYTWNDDLKTLNPCYFCPVFEINGTINAIQPIMGNQVVVTTGISIDNLHCWNKYTPPDSSALLSSLLVQDEEVSQNNRRISIDSGRSEPNDLIKTSSLLPADLSQILARHRNSDPSHLIQFRHKYFSAEARHSIPSLIIVCFEKNSTTTRKISIPGISTPDILVVDSQAKRVIVASNKSNHILVYPINPSNMSGIQELKLGEKERAKGICFLTDSTLLVLVGRQKTNDVTFLPLSSYEKYMVHLITKKIMTTESTLPALKGGQNLMLDCISSFCTPENNPFCDHNNSFSKELLMPNSIGVRALHEPKKETEIISCKHSPSLDLEDLQNIDIESSSHITSTLHPNSRKLFRMFSQDLDGHQNPSNPTEHHPSTSSIGELVSFRQNSGNKESVLTDSHFCLSEVKELLNKQTQLLPYPYCEDPEYVSIVCTNSSGDGTDEKRCILLCHGKLQLRTLQHCFHLKNMEMKCGSRWITLTEDGEGFVPLIFRSNQEVIIRDASLKS</sequence>
<dbReference type="AlphaFoldDB" id="A0AAD1VNP4"/>
<dbReference type="SUPFAM" id="SSF50969">
    <property type="entry name" value="YVTN repeat-like/Quinoprotein amine dehydrogenase"/>
    <property type="match status" value="1"/>
</dbReference>
<keyword evidence="3" id="KW-0677">Repeat</keyword>
<organism evidence="6 7">
    <name type="scientific">Pelobates cultripes</name>
    <name type="common">Western spadefoot toad</name>
    <dbReference type="NCBI Taxonomy" id="61616"/>
    <lineage>
        <taxon>Eukaryota</taxon>
        <taxon>Metazoa</taxon>
        <taxon>Chordata</taxon>
        <taxon>Craniata</taxon>
        <taxon>Vertebrata</taxon>
        <taxon>Euteleostomi</taxon>
        <taxon>Amphibia</taxon>
        <taxon>Batrachia</taxon>
        <taxon>Anura</taxon>
        <taxon>Pelobatoidea</taxon>
        <taxon>Pelobatidae</taxon>
        <taxon>Pelobates</taxon>
    </lineage>
</organism>
<accession>A0AAD1VNP4</accession>
<keyword evidence="7" id="KW-1185">Reference proteome</keyword>
<dbReference type="PANTHER" id="PTHR14897">
    <property type="entry name" value="WD REPEAT AND COILED-COIL-CONTAINING PROTEIN"/>
    <property type="match status" value="1"/>
</dbReference>
<evidence type="ECO:0000313" key="7">
    <source>
        <dbReference type="Proteomes" id="UP001295444"/>
    </source>
</evidence>
<evidence type="ECO:0000256" key="2">
    <source>
        <dbReference type="ARBA" id="ARBA00022574"/>
    </source>
</evidence>
<protein>
    <recommendedName>
        <fullName evidence="1">WD repeat and coiled-coil-containing protein</fullName>
    </recommendedName>
</protein>
<evidence type="ECO:0000313" key="6">
    <source>
        <dbReference type="EMBL" id="CAH2245906.1"/>
    </source>
</evidence>
<evidence type="ECO:0000256" key="4">
    <source>
        <dbReference type="ARBA" id="ARBA00023054"/>
    </source>
</evidence>
<dbReference type="PANTHER" id="PTHR14897:SF11">
    <property type="entry name" value="WD REPEAT AND COILED-COIL-CONTAINING PROTEIN"/>
    <property type="match status" value="1"/>
</dbReference>
<reference evidence="6" key="1">
    <citation type="submission" date="2022-03" db="EMBL/GenBank/DDBJ databases">
        <authorList>
            <person name="Alioto T."/>
            <person name="Alioto T."/>
            <person name="Gomez Garrido J."/>
        </authorList>
    </citation>
    <scope>NUCLEOTIDE SEQUENCE</scope>
</reference>
<feature type="region of interest" description="Disordered" evidence="5">
    <location>
        <begin position="535"/>
        <end position="554"/>
    </location>
</feature>
<evidence type="ECO:0000256" key="1">
    <source>
        <dbReference type="ARBA" id="ARBA00015683"/>
    </source>
</evidence>
<keyword evidence="4" id="KW-0175">Coiled coil</keyword>
<feature type="compositionally biased region" description="Polar residues" evidence="5">
    <location>
        <begin position="540"/>
        <end position="554"/>
    </location>
</feature>
<dbReference type="InterPro" id="IPR028041">
    <property type="entry name" value="WDCP"/>
</dbReference>
<name>A0AAD1VNP4_PELCU</name>
<dbReference type="Pfam" id="PF15390">
    <property type="entry name" value="WDCP"/>
    <property type="match status" value="1"/>
</dbReference>
<dbReference type="Proteomes" id="UP001295444">
    <property type="component" value="Chromosome 02"/>
</dbReference>
<evidence type="ECO:0000256" key="3">
    <source>
        <dbReference type="ARBA" id="ARBA00022737"/>
    </source>
</evidence>
<evidence type="ECO:0000256" key="5">
    <source>
        <dbReference type="SAM" id="MobiDB-lite"/>
    </source>
</evidence>
<keyword evidence="2" id="KW-0853">WD repeat</keyword>